<dbReference type="NCBIfam" id="NF001947">
    <property type="entry name" value="PRK00725.1"/>
    <property type="match status" value="1"/>
</dbReference>
<evidence type="ECO:0000256" key="2">
    <source>
        <dbReference type="ARBA" id="ARBA00022600"/>
    </source>
</evidence>
<dbReference type="GO" id="GO:0005524">
    <property type="term" value="F:ATP binding"/>
    <property type="evidence" value="ECO:0007669"/>
    <property type="project" value="UniProtKB-KW"/>
</dbReference>
<feature type="site" description="Could play a key role in the communication between the regulatory and the substrate sites" evidence="9">
    <location>
        <position position="64"/>
    </location>
</feature>
<dbReference type="InterPro" id="IPR056818">
    <property type="entry name" value="GlmU/GlgC-like_hexapep"/>
</dbReference>
<evidence type="ECO:0000313" key="13">
    <source>
        <dbReference type="Proteomes" id="UP000807825"/>
    </source>
</evidence>
<keyword evidence="3 9" id="KW-0808">Transferase</keyword>
<dbReference type="InterPro" id="IPR011004">
    <property type="entry name" value="Trimer_LpxA-like_sf"/>
</dbReference>
<keyword evidence="2 9" id="KW-0321">Glycogen metabolism</keyword>
<dbReference type="Gene3D" id="3.90.550.10">
    <property type="entry name" value="Spore Coat Polysaccharide Biosynthesis Protein SpsA, Chain A"/>
    <property type="match status" value="1"/>
</dbReference>
<keyword evidence="6 9" id="KW-0067">ATP-binding</keyword>
<organism evidence="12 13">
    <name type="scientific">Desulfomonile tiedjei</name>
    <dbReference type="NCBI Taxonomy" id="2358"/>
    <lineage>
        <taxon>Bacteria</taxon>
        <taxon>Pseudomonadati</taxon>
        <taxon>Thermodesulfobacteriota</taxon>
        <taxon>Desulfomonilia</taxon>
        <taxon>Desulfomonilales</taxon>
        <taxon>Desulfomonilaceae</taxon>
        <taxon>Desulfomonile</taxon>
    </lineage>
</organism>
<dbReference type="Proteomes" id="UP000807825">
    <property type="component" value="Unassembled WGS sequence"/>
</dbReference>
<dbReference type="GO" id="GO:0008878">
    <property type="term" value="F:glucose-1-phosphate adenylyltransferase activity"/>
    <property type="evidence" value="ECO:0007669"/>
    <property type="project" value="UniProtKB-UniRule"/>
</dbReference>
<gene>
    <name evidence="9 12" type="primary">glgC</name>
    <name evidence="12" type="ORF">HY912_20585</name>
</gene>
<evidence type="ECO:0000313" key="12">
    <source>
        <dbReference type="EMBL" id="MBI5251896.1"/>
    </source>
</evidence>
<dbReference type="NCBIfam" id="NF002023">
    <property type="entry name" value="PRK00844.1"/>
    <property type="match status" value="1"/>
</dbReference>
<evidence type="ECO:0000256" key="9">
    <source>
        <dbReference type="HAMAP-Rule" id="MF_00624"/>
    </source>
</evidence>
<dbReference type="PROSITE" id="PS00809">
    <property type="entry name" value="ADP_GLC_PYROPHOSPH_2"/>
    <property type="match status" value="1"/>
</dbReference>
<dbReference type="Gene3D" id="2.160.10.10">
    <property type="entry name" value="Hexapeptide repeat proteins"/>
    <property type="match status" value="1"/>
</dbReference>
<dbReference type="PANTHER" id="PTHR43523">
    <property type="entry name" value="GLUCOSE-1-PHOSPHATE ADENYLYLTRANSFERASE-RELATED"/>
    <property type="match status" value="1"/>
</dbReference>
<keyword evidence="5 9" id="KW-0547">Nucleotide-binding</keyword>
<evidence type="ECO:0000256" key="1">
    <source>
        <dbReference type="ARBA" id="ARBA00010443"/>
    </source>
</evidence>
<dbReference type="Pfam" id="PF00483">
    <property type="entry name" value="NTP_transferase"/>
    <property type="match status" value="1"/>
</dbReference>
<feature type="binding site" evidence="9">
    <location>
        <position position="103"/>
    </location>
    <ligand>
        <name>alpha-D-glucose 1-phosphate</name>
        <dbReference type="ChEBI" id="CHEBI:58601"/>
    </ligand>
</feature>
<feature type="domain" description="Glucose-1-phosphate adenylyltransferase/Bifunctional protein GlmU-like C-terminal hexapeptide" evidence="11">
    <location>
        <begin position="299"/>
        <end position="406"/>
    </location>
</feature>
<dbReference type="HAMAP" id="MF_00624">
    <property type="entry name" value="GlgC"/>
    <property type="match status" value="1"/>
</dbReference>
<evidence type="ECO:0000256" key="5">
    <source>
        <dbReference type="ARBA" id="ARBA00022741"/>
    </source>
</evidence>
<dbReference type="Pfam" id="PF24894">
    <property type="entry name" value="Hexapep_GlmU"/>
    <property type="match status" value="1"/>
</dbReference>
<comment type="function">
    <text evidence="9">Involved in the biosynthesis of ADP-glucose, a building block required for the elongation reactions to produce glycogen. Catalyzes the reaction between ATP and alpha-D-glucose 1-phosphate (G1P) to produce pyrophosphate and ADP-Glc.</text>
</comment>
<dbReference type="AlphaFoldDB" id="A0A9D6Z8A5"/>
<keyword evidence="8 9" id="KW-0119">Carbohydrate metabolism</keyword>
<protein>
    <recommendedName>
        <fullName evidence="9">Glucose-1-phosphate adenylyltransferase</fullName>
        <ecNumber evidence="9">2.7.7.27</ecNumber>
    </recommendedName>
    <alternativeName>
        <fullName evidence="9">ADP-glucose pyrophosphorylase</fullName>
        <shortName evidence="9">ADPGlc PPase</shortName>
    </alternativeName>
    <alternativeName>
        <fullName evidence="9">ADP-glucose synthase</fullName>
    </alternativeName>
</protein>
<dbReference type="PANTHER" id="PTHR43523:SF2">
    <property type="entry name" value="GLUCOSE-1-PHOSPHATE ADENYLYLTRANSFERASE"/>
    <property type="match status" value="1"/>
</dbReference>
<evidence type="ECO:0000259" key="11">
    <source>
        <dbReference type="Pfam" id="PF24894"/>
    </source>
</evidence>
<evidence type="ECO:0000256" key="3">
    <source>
        <dbReference type="ARBA" id="ARBA00022679"/>
    </source>
</evidence>
<comment type="pathway">
    <text evidence="9">Glycan biosynthesis; glycogen biosynthesis.</text>
</comment>
<sequence>MNLQREMKKTLCILMAGGKGERLYPLTKARAKPSVRFGGIYRIVDFTLSNCLNSDIRRIYVLTQYRSVSLDRHIRLGWSIFNHELGEFIECIPPQQRNVDRWYRGTADSIYQNIHILQRERPERVLILSGDHVYKMNYNDMLAFHLEKKAELTVAGVEVDRKLASAFGIIGSDDEFKIVDWEEKPKDPKPVPGKPDMSFVSMGVYIFNTETLVKGVIADAKNSSSSHDFGKDVVPAMIGRDKVFVHNFKEANNEDGRYWRDIGTLDAYWSANMDLCEKDPPVNLYDPEWLIRTYQEQVPPAKTVSTSSHGSGLLNGTALNSIISGGCIVSGGTVSHSVLSTNVRLEPGSLVEDSVLLDHVTVGARAKIRKAIVDHEAQIPDDFVIGFDLAKDKERFAISPGGVVIVPRGISLG</sequence>
<reference evidence="12" key="1">
    <citation type="submission" date="2020-07" db="EMBL/GenBank/DDBJ databases">
        <title>Huge and variable diversity of episymbiotic CPR bacteria and DPANN archaea in groundwater ecosystems.</title>
        <authorList>
            <person name="He C.Y."/>
            <person name="Keren R."/>
            <person name="Whittaker M."/>
            <person name="Farag I.F."/>
            <person name="Doudna J."/>
            <person name="Cate J.H.D."/>
            <person name="Banfield J.F."/>
        </authorList>
    </citation>
    <scope>NUCLEOTIDE SEQUENCE</scope>
    <source>
        <strain evidence="12">NC_groundwater_1664_Pr3_B-0.1um_52_9</strain>
    </source>
</reference>
<keyword evidence="4 9" id="KW-0548">Nucleotidyltransferase</keyword>
<dbReference type="InterPro" id="IPR005836">
    <property type="entry name" value="ADP_Glu_pyroP_CS"/>
</dbReference>
<dbReference type="SUPFAM" id="SSF51161">
    <property type="entry name" value="Trimeric LpxA-like enzymes"/>
    <property type="match status" value="1"/>
</dbReference>
<feature type="domain" description="Nucleotidyl transferase" evidence="10">
    <location>
        <begin position="13"/>
        <end position="277"/>
    </location>
</feature>
<dbReference type="EMBL" id="JACRDE010000539">
    <property type="protein sequence ID" value="MBI5251896.1"/>
    <property type="molecule type" value="Genomic_DNA"/>
</dbReference>
<comment type="caution">
    <text evidence="12">The sequence shown here is derived from an EMBL/GenBank/DDBJ whole genome shotgun (WGS) entry which is preliminary data.</text>
</comment>
<dbReference type="InterPro" id="IPR023049">
    <property type="entry name" value="GlgC_bac"/>
</dbReference>
<comment type="subunit">
    <text evidence="9">Homotetramer.</text>
</comment>
<feature type="binding site" evidence="9">
    <location>
        <position position="201"/>
    </location>
    <ligand>
        <name>alpha-D-glucose 1-phosphate</name>
        <dbReference type="ChEBI" id="CHEBI:58601"/>
    </ligand>
</feature>
<accession>A0A9D6Z8A5</accession>
<feature type="binding site" evidence="9">
    <location>
        <begin position="183"/>
        <end position="184"/>
    </location>
    <ligand>
        <name>alpha-D-glucose 1-phosphate</name>
        <dbReference type="ChEBI" id="CHEBI:58601"/>
    </ligand>
</feature>
<keyword evidence="7 9" id="KW-0320">Glycogen biosynthesis</keyword>
<dbReference type="PROSITE" id="PS00810">
    <property type="entry name" value="ADP_GLC_PYROPHOSPH_3"/>
    <property type="match status" value="1"/>
</dbReference>
<evidence type="ECO:0000256" key="8">
    <source>
        <dbReference type="ARBA" id="ARBA00023277"/>
    </source>
</evidence>
<evidence type="ECO:0000259" key="10">
    <source>
        <dbReference type="Pfam" id="PF00483"/>
    </source>
</evidence>
<evidence type="ECO:0000256" key="6">
    <source>
        <dbReference type="ARBA" id="ARBA00022840"/>
    </source>
</evidence>
<proteinExistence type="inferred from homology"/>
<dbReference type="SUPFAM" id="SSF53448">
    <property type="entry name" value="Nucleotide-diphospho-sugar transferases"/>
    <property type="match status" value="1"/>
</dbReference>
<evidence type="ECO:0000256" key="7">
    <source>
        <dbReference type="ARBA" id="ARBA00023056"/>
    </source>
</evidence>
<feature type="site" description="Could play a key role in the communication between the regulatory and the substrate sites" evidence="9">
    <location>
        <position position="102"/>
    </location>
</feature>
<comment type="similarity">
    <text evidence="1 9">Belongs to the bacterial/plant glucose-1-phosphate adenylyltransferase family.</text>
</comment>
<dbReference type="InterPro" id="IPR005835">
    <property type="entry name" value="NTP_transferase_dom"/>
</dbReference>
<evidence type="ECO:0000256" key="4">
    <source>
        <dbReference type="ARBA" id="ARBA00022695"/>
    </source>
</evidence>
<dbReference type="CDD" id="cd02508">
    <property type="entry name" value="ADP_Glucose_PP"/>
    <property type="match status" value="1"/>
</dbReference>
<name>A0A9D6Z8A5_9BACT</name>
<dbReference type="CDD" id="cd04651">
    <property type="entry name" value="LbH_G1P_AT_C"/>
    <property type="match status" value="1"/>
</dbReference>
<comment type="catalytic activity">
    <reaction evidence="9">
        <text>alpha-D-glucose 1-phosphate + ATP + H(+) = ADP-alpha-D-glucose + diphosphate</text>
        <dbReference type="Rhea" id="RHEA:12120"/>
        <dbReference type="ChEBI" id="CHEBI:15378"/>
        <dbReference type="ChEBI" id="CHEBI:30616"/>
        <dbReference type="ChEBI" id="CHEBI:33019"/>
        <dbReference type="ChEBI" id="CHEBI:57498"/>
        <dbReference type="ChEBI" id="CHEBI:58601"/>
        <dbReference type="EC" id="2.7.7.27"/>
    </reaction>
</comment>
<dbReference type="InterPro" id="IPR029044">
    <property type="entry name" value="Nucleotide-diphossugar_trans"/>
</dbReference>
<dbReference type="NCBIfam" id="TIGR02091">
    <property type="entry name" value="glgC"/>
    <property type="match status" value="1"/>
</dbReference>
<dbReference type="GO" id="GO:0005978">
    <property type="term" value="P:glycogen biosynthetic process"/>
    <property type="evidence" value="ECO:0007669"/>
    <property type="project" value="UniProtKB-UniRule"/>
</dbReference>
<feature type="binding site" evidence="9">
    <location>
        <position position="168"/>
    </location>
    <ligand>
        <name>alpha-D-glucose 1-phosphate</name>
        <dbReference type="ChEBI" id="CHEBI:58601"/>
    </ligand>
</feature>
<dbReference type="EC" id="2.7.7.27" evidence="9"/>
<dbReference type="InterPro" id="IPR011831">
    <property type="entry name" value="ADP-Glc_PPase"/>
</dbReference>